<name>A0ABX9JW94_9BACT</name>
<protein>
    <submittedName>
        <fullName evidence="1">Uncharacterized protein</fullName>
    </submittedName>
</protein>
<accession>A0ABX9JW94</accession>
<reference evidence="1 2" key="1">
    <citation type="submission" date="2018-08" db="EMBL/GenBank/DDBJ databases">
        <title>Genomic Encyclopedia of Archaeal and Bacterial Type Strains, Phase II (KMG-II): from individual species to whole genera.</title>
        <authorList>
            <person name="Goeker M."/>
        </authorList>
    </citation>
    <scope>NUCLEOTIDE SEQUENCE [LARGE SCALE GENOMIC DNA]</scope>
    <source>
        <strain evidence="1 2">DSM 2261</strain>
    </source>
</reference>
<organism evidence="1 2">
    <name type="scientific">Archangium gephyra</name>
    <dbReference type="NCBI Taxonomy" id="48"/>
    <lineage>
        <taxon>Bacteria</taxon>
        <taxon>Pseudomonadati</taxon>
        <taxon>Myxococcota</taxon>
        <taxon>Myxococcia</taxon>
        <taxon>Myxococcales</taxon>
        <taxon>Cystobacterineae</taxon>
        <taxon>Archangiaceae</taxon>
        <taxon>Archangium</taxon>
    </lineage>
</organism>
<proteinExistence type="predicted"/>
<sequence>MRWRTPLVVLLGLLLAVPLGWLLRTVTSGESQGIPAPRTIPMLSLEDRRSLLTYERSCEQPEDCESPLACFFNPRRGERYCTDSTCLTDSQCPEGFACRAQALGREGPSLRLCALAGVRKEGEACHALPETPREGCARGLVCQGWCGRSCRVEEAASCPEGFFCGEGPNGASCLPTCEGRSCPEGQRCVRTGERSSVCARVHGEDCQQTPCPEPRRCLVDYAPHRPGEVWMRCVARCGENEPPCPEGLVCHVFRCRQPCDPAVPEGCGPFQRCHRASGTEPWVCRPDY</sequence>
<gene>
    <name evidence="1" type="ORF">ATI61_109415</name>
</gene>
<dbReference type="Proteomes" id="UP000256345">
    <property type="component" value="Unassembled WGS sequence"/>
</dbReference>
<evidence type="ECO:0000313" key="2">
    <source>
        <dbReference type="Proteomes" id="UP000256345"/>
    </source>
</evidence>
<evidence type="ECO:0000313" key="1">
    <source>
        <dbReference type="EMBL" id="REG28071.1"/>
    </source>
</evidence>
<dbReference type="EMBL" id="QUMU01000009">
    <property type="protein sequence ID" value="REG28071.1"/>
    <property type="molecule type" value="Genomic_DNA"/>
</dbReference>
<comment type="caution">
    <text evidence="1">The sequence shown here is derived from an EMBL/GenBank/DDBJ whole genome shotgun (WGS) entry which is preliminary data.</text>
</comment>
<keyword evidence="2" id="KW-1185">Reference proteome</keyword>